<organism evidence="6 7">
    <name type="scientific">Eshraghiella crossota DSM 2876</name>
    <dbReference type="NCBI Taxonomy" id="511680"/>
    <lineage>
        <taxon>Bacteria</taxon>
        <taxon>Bacillati</taxon>
        <taxon>Bacillota</taxon>
        <taxon>Clostridia</taxon>
        <taxon>Lachnospirales</taxon>
        <taxon>Lachnospiraceae</taxon>
        <taxon>Eshraghiella</taxon>
    </lineage>
</organism>
<dbReference type="PANTHER" id="PTHR39181:SF1">
    <property type="entry name" value="TYROSINE-PROTEIN PHOSPHATASE YWQE"/>
    <property type="match status" value="1"/>
</dbReference>
<gene>
    <name evidence="6" type="ORF">BUTYVIB_00420</name>
</gene>
<dbReference type="EMBL" id="ABWN01000018">
    <property type="protein sequence ID" value="EFF69509.1"/>
    <property type="molecule type" value="Genomic_DNA"/>
</dbReference>
<dbReference type="InterPro" id="IPR016195">
    <property type="entry name" value="Pol/histidinol_Pase-like"/>
</dbReference>
<dbReference type="eggNOG" id="COG4464">
    <property type="taxonomic scope" value="Bacteria"/>
</dbReference>
<dbReference type="HOGENOM" id="CLU_085966_1_1_9"/>
<dbReference type="Proteomes" id="UP000006238">
    <property type="component" value="Unassembled WGS sequence"/>
</dbReference>
<keyword evidence="7" id="KW-1185">Reference proteome</keyword>
<reference evidence="6 7" key="1">
    <citation type="submission" date="2010-02" db="EMBL/GenBank/DDBJ databases">
        <authorList>
            <person name="Weinstock G."/>
            <person name="Sodergren E."/>
            <person name="Clifton S."/>
            <person name="Fulton L."/>
            <person name="Fulton B."/>
            <person name="Courtney L."/>
            <person name="Fronick C."/>
            <person name="Harrison M."/>
            <person name="Strong C."/>
            <person name="Farmer C."/>
            <person name="Delahaunty K."/>
            <person name="Markovic C."/>
            <person name="Hall O."/>
            <person name="Minx P."/>
            <person name="Tomlinson C."/>
            <person name="Mitreva M."/>
            <person name="Nelson J."/>
            <person name="Hou S."/>
            <person name="Wollam A."/>
            <person name="Pepin K.H."/>
            <person name="Johnson M."/>
            <person name="Bhonagiri V."/>
            <person name="Zhang X."/>
            <person name="Suruliraj S."/>
            <person name="Warren W."/>
            <person name="Chinwalla A."/>
            <person name="Mardis E.R."/>
            <person name="Wilson R.K."/>
        </authorList>
    </citation>
    <scope>NUCLEOTIDE SEQUENCE [LARGE SCALE GENOMIC DNA]</scope>
    <source>
        <strain evidence="6 7">DSM 2876</strain>
    </source>
</reference>
<evidence type="ECO:0000256" key="3">
    <source>
        <dbReference type="ARBA" id="ARBA00022801"/>
    </source>
</evidence>
<evidence type="ECO:0000313" key="6">
    <source>
        <dbReference type="EMBL" id="EFF69509.1"/>
    </source>
</evidence>
<sequence>MKVADIHCHILPGVDDGSRDMEQTMRMIKTAYEEDIRLIIATPHYHIGKVKVNSSVAMEYLEQVKTNIKNKYPDLKLYLGQEIYYYSEAMEDVDSGRAGTMASSSYVLMEFSPDVSFIEITDAVYDAISHGYSPVLAHIERYGCLFGKYDRIEKLVESGAYLQVNASSVAGKHGHAEKSFIKKLLKKQYISFVATDAHNDTGRAPIMSEAVRTMEKICKPDYLLKVLWTNPLKIIDNEEI</sequence>
<evidence type="ECO:0000256" key="2">
    <source>
        <dbReference type="ARBA" id="ARBA00013064"/>
    </source>
</evidence>
<accession>D4RX69</accession>
<dbReference type="GO" id="GO:0004725">
    <property type="term" value="F:protein tyrosine phosphatase activity"/>
    <property type="evidence" value="ECO:0007669"/>
    <property type="project" value="UniProtKB-EC"/>
</dbReference>
<dbReference type="Pfam" id="PF19567">
    <property type="entry name" value="CpsB_CapC"/>
    <property type="match status" value="1"/>
</dbReference>
<comment type="catalytic activity">
    <reaction evidence="5">
        <text>O-phospho-L-tyrosyl-[protein] + H2O = L-tyrosyl-[protein] + phosphate</text>
        <dbReference type="Rhea" id="RHEA:10684"/>
        <dbReference type="Rhea" id="RHEA-COMP:10136"/>
        <dbReference type="Rhea" id="RHEA-COMP:20101"/>
        <dbReference type="ChEBI" id="CHEBI:15377"/>
        <dbReference type="ChEBI" id="CHEBI:43474"/>
        <dbReference type="ChEBI" id="CHEBI:46858"/>
        <dbReference type="ChEBI" id="CHEBI:61978"/>
        <dbReference type="EC" id="3.1.3.48"/>
    </reaction>
</comment>
<proteinExistence type="inferred from homology"/>
<keyword evidence="4" id="KW-0904">Protein phosphatase</keyword>
<dbReference type="RefSeq" id="WP_005601240.1">
    <property type="nucleotide sequence ID" value="NZ_GG663519.1"/>
</dbReference>
<dbReference type="Gene3D" id="3.20.20.140">
    <property type="entry name" value="Metal-dependent hydrolases"/>
    <property type="match status" value="1"/>
</dbReference>
<dbReference type="GO" id="GO:0030145">
    <property type="term" value="F:manganese ion binding"/>
    <property type="evidence" value="ECO:0007669"/>
    <property type="project" value="InterPro"/>
</dbReference>
<evidence type="ECO:0000256" key="4">
    <source>
        <dbReference type="ARBA" id="ARBA00022912"/>
    </source>
</evidence>
<evidence type="ECO:0000256" key="5">
    <source>
        <dbReference type="ARBA" id="ARBA00051722"/>
    </source>
</evidence>
<dbReference type="GeneID" id="98918783"/>
<dbReference type="PANTHER" id="PTHR39181">
    <property type="entry name" value="TYROSINE-PROTEIN PHOSPHATASE YWQE"/>
    <property type="match status" value="1"/>
</dbReference>
<dbReference type="PIRSF" id="PIRSF016557">
    <property type="entry name" value="Caps_synth_CpsB"/>
    <property type="match status" value="1"/>
</dbReference>
<evidence type="ECO:0000313" key="7">
    <source>
        <dbReference type="Proteomes" id="UP000006238"/>
    </source>
</evidence>
<protein>
    <recommendedName>
        <fullName evidence="2">protein-tyrosine-phosphatase</fullName>
        <ecNumber evidence="2">3.1.3.48</ecNumber>
    </recommendedName>
</protein>
<evidence type="ECO:0000256" key="1">
    <source>
        <dbReference type="ARBA" id="ARBA00005750"/>
    </source>
</evidence>
<dbReference type="AlphaFoldDB" id="D4RX69"/>
<keyword evidence="3 6" id="KW-0378">Hydrolase</keyword>
<comment type="similarity">
    <text evidence="1">Belongs to the metallo-dependent hydrolases superfamily. CpsB/CapC family.</text>
</comment>
<name>D4RX69_9FIRM</name>
<comment type="caution">
    <text evidence="6">The sequence shown here is derived from an EMBL/GenBank/DDBJ whole genome shotgun (WGS) entry which is preliminary data.</text>
</comment>
<dbReference type="SUPFAM" id="SSF89550">
    <property type="entry name" value="PHP domain-like"/>
    <property type="match status" value="1"/>
</dbReference>
<dbReference type="EC" id="3.1.3.48" evidence="2"/>
<dbReference type="InterPro" id="IPR016667">
    <property type="entry name" value="Caps_polysacc_synth_CpsB/CapC"/>
</dbReference>